<keyword evidence="5" id="KW-0864">Zinc transport</keyword>
<keyword evidence="5" id="KW-0406">Ion transport</keyword>
<accession>A0A3N1KYF0</accession>
<evidence type="ECO:0000313" key="8">
    <source>
        <dbReference type="EMBL" id="ROP83640.1"/>
    </source>
</evidence>
<dbReference type="InterPro" id="IPR006127">
    <property type="entry name" value="ZnuA-like"/>
</dbReference>
<dbReference type="EMBL" id="RJKX01000016">
    <property type="protein sequence ID" value="ROP83640.1"/>
    <property type="molecule type" value="Genomic_DNA"/>
</dbReference>
<keyword evidence="3" id="KW-0813">Transport</keyword>
<dbReference type="RefSeq" id="WP_123693374.1">
    <property type="nucleotide sequence ID" value="NZ_AP019700.1"/>
</dbReference>
<evidence type="ECO:0000313" key="9">
    <source>
        <dbReference type="Proteomes" id="UP000278222"/>
    </source>
</evidence>
<sequence length="311" mass="32737">MPRRLFAAALAAASIALAHPAVALDVVTTVKPIHSLVAAVMAGGDAPHLLIGGTASPHTYALRPSDARRLEAADLVVWVGPTLETPLARPIASLARPERVLTLTRADGVHVLDAREGGPWEADDHDHGHKHGTKGAAEESDGHLWLDPTNAAAIAVAVAERLAGLDPGNAARYRANAERLRTEVAALDQDLAHRLAAVRQRPFLVFHDAYQYLEQRYSLTAVGAIAISPERKPGARRIQALRRRVAETGAACVFSEPQFDAGLVATVTEGTKARTAVLDPLGASLKDGPALYPALMRAITGALAGCLAPTT</sequence>
<dbReference type="AlphaFoldDB" id="A0A3N1KYF0"/>
<organism evidence="8 9">
    <name type="scientific">Stella humosa</name>
    <dbReference type="NCBI Taxonomy" id="94"/>
    <lineage>
        <taxon>Bacteria</taxon>
        <taxon>Pseudomonadati</taxon>
        <taxon>Pseudomonadota</taxon>
        <taxon>Alphaproteobacteria</taxon>
        <taxon>Rhodospirillales</taxon>
        <taxon>Stellaceae</taxon>
        <taxon>Stella</taxon>
    </lineage>
</organism>
<dbReference type="SUPFAM" id="SSF53807">
    <property type="entry name" value="Helical backbone' metal receptor"/>
    <property type="match status" value="1"/>
</dbReference>
<evidence type="ECO:0000256" key="1">
    <source>
        <dbReference type="ARBA" id="ARBA00011028"/>
    </source>
</evidence>
<dbReference type="OrthoDB" id="9793396at2"/>
<feature type="region of interest" description="Disordered" evidence="6">
    <location>
        <begin position="116"/>
        <end position="139"/>
    </location>
</feature>
<evidence type="ECO:0000256" key="7">
    <source>
        <dbReference type="SAM" id="SignalP"/>
    </source>
</evidence>
<dbReference type="GO" id="GO:0046872">
    <property type="term" value="F:metal ion binding"/>
    <property type="evidence" value="ECO:0007669"/>
    <property type="project" value="InterPro"/>
</dbReference>
<feature type="compositionally biased region" description="Basic and acidic residues" evidence="6">
    <location>
        <begin position="116"/>
        <end position="127"/>
    </location>
</feature>
<dbReference type="Gene3D" id="3.40.50.1980">
    <property type="entry name" value="Nitrogenase molybdenum iron protein domain"/>
    <property type="match status" value="2"/>
</dbReference>
<reference evidence="8 9" key="1">
    <citation type="submission" date="2018-11" db="EMBL/GenBank/DDBJ databases">
        <title>Genomic Encyclopedia of Type Strains, Phase IV (KMG-IV): sequencing the most valuable type-strain genomes for metagenomic binning, comparative biology and taxonomic classification.</title>
        <authorList>
            <person name="Goeker M."/>
        </authorList>
    </citation>
    <scope>NUCLEOTIDE SEQUENCE [LARGE SCALE GENOMIC DNA]</scope>
    <source>
        <strain evidence="8 9">DSM 5900</strain>
    </source>
</reference>
<comment type="similarity">
    <text evidence="1">Belongs to the bacterial solute-binding protein 9 family.</text>
</comment>
<name>A0A3N1KYF0_9PROT</name>
<evidence type="ECO:0000256" key="5">
    <source>
        <dbReference type="ARBA" id="ARBA00022906"/>
    </source>
</evidence>
<feature type="signal peptide" evidence="7">
    <location>
        <begin position="1"/>
        <end position="23"/>
    </location>
</feature>
<dbReference type="GO" id="GO:0006829">
    <property type="term" value="P:zinc ion transport"/>
    <property type="evidence" value="ECO:0007669"/>
    <property type="project" value="UniProtKB-KW"/>
</dbReference>
<evidence type="ECO:0000256" key="2">
    <source>
        <dbReference type="ARBA" id="ARBA00015915"/>
    </source>
</evidence>
<evidence type="ECO:0000256" key="3">
    <source>
        <dbReference type="ARBA" id="ARBA00022448"/>
    </source>
</evidence>
<dbReference type="PANTHER" id="PTHR42953:SF3">
    <property type="entry name" value="HIGH-AFFINITY ZINC UPTAKE SYSTEM PROTEIN ZNUA"/>
    <property type="match status" value="1"/>
</dbReference>
<proteinExistence type="inferred from homology"/>
<protein>
    <recommendedName>
        <fullName evidence="2">High-affinity zinc uptake system protein ZnuA</fullName>
    </recommendedName>
</protein>
<feature type="chain" id="PRO_5018329139" description="High-affinity zinc uptake system protein ZnuA" evidence="7">
    <location>
        <begin position="24"/>
        <end position="311"/>
    </location>
</feature>
<evidence type="ECO:0000256" key="4">
    <source>
        <dbReference type="ARBA" id="ARBA00022729"/>
    </source>
</evidence>
<dbReference type="InterPro" id="IPR050492">
    <property type="entry name" value="Bact_metal-bind_prot9"/>
</dbReference>
<keyword evidence="4 7" id="KW-0732">Signal</keyword>
<evidence type="ECO:0000256" key="6">
    <source>
        <dbReference type="SAM" id="MobiDB-lite"/>
    </source>
</evidence>
<dbReference type="Proteomes" id="UP000278222">
    <property type="component" value="Unassembled WGS sequence"/>
</dbReference>
<gene>
    <name evidence="8" type="ORF">EDC65_4289</name>
</gene>
<comment type="caution">
    <text evidence="8">The sequence shown here is derived from an EMBL/GenBank/DDBJ whole genome shotgun (WGS) entry which is preliminary data.</text>
</comment>
<keyword evidence="5" id="KW-0862">Zinc</keyword>
<dbReference type="Pfam" id="PF01297">
    <property type="entry name" value="ZnuA"/>
    <property type="match status" value="1"/>
</dbReference>
<keyword evidence="9" id="KW-1185">Reference proteome</keyword>
<dbReference type="PANTHER" id="PTHR42953">
    <property type="entry name" value="HIGH-AFFINITY ZINC UPTAKE SYSTEM PROTEIN ZNUA-RELATED"/>
    <property type="match status" value="1"/>
</dbReference>